<feature type="compositionally biased region" description="Low complexity" evidence="1">
    <location>
        <begin position="9"/>
        <end position="20"/>
    </location>
</feature>
<evidence type="ECO:0000256" key="1">
    <source>
        <dbReference type="SAM" id="MobiDB-lite"/>
    </source>
</evidence>
<name>A0ABP5L5L3_9ACTN</name>
<dbReference type="NCBIfam" id="NF006159">
    <property type="entry name" value="PRK08303.1"/>
    <property type="match status" value="1"/>
</dbReference>
<keyword evidence="3" id="KW-1185">Reference proteome</keyword>
<evidence type="ECO:0000313" key="2">
    <source>
        <dbReference type="EMBL" id="GAA2140224.1"/>
    </source>
</evidence>
<protein>
    <submittedName>
        <fullName evidence="2">SDR family oxidoreductase</fullName>
    </submittedName>
</protein>
<proteinExistence type="predicted"/>
<dbReference type="PANTHER" id="PTHR44147">
    <property type="entry name" value="DEHYDROGENASE/REDUCTASE SDR FAMILY MEMBER 1"/>
    <property type="match status" value="1"/>
</dbReference>
<dbReference type="Pfam" id="PF00106">
    <property type="entry name" value="adh_short"/>
    <property type="match status" value="1"/>
</dbReference>
<sequence length="332" mass="36221">MRMSEEQSQDMQHTQHTQDTAVPGAGQRPLRGRVALVAGATRGAGRAIAVQLGVLGATVYATGRTTRERVSEVGRTTETIEETGELVTAAGGEGVAVPVDHLEVDRVRDLVARIERDHGRLDVLVNDVWGGEHLIEFDGKMWELDLDRGMRMLELGVQTHIITSHCALPLLLRTGGGLLIEVTDGTAEANRAYRESFFYDLTKNAPIRMAFNLSHELKDAGATALSLTPGFLRSEQMLDHFGVTEENWRDAVAKEKHFALSESPVLVGRAVAALAADPDKARWNGASLYSGQVAKEYGFTDADGTVPDSWPYFARVMAGEDPGDPESYRLRP</sequence>
<dbReference type="InterPro" id="IPR002347">
    <property type="entry name" value="SDR_fam"/>
</dbReference>
<dbReference type="EMBL" id="BAAAPF010000217">
    <property type="protein sequence ID" value="GAA2140224.1"/>
    <property type="molecule type" value="Genomic_DNA"/>
</dbReference>
<dbReference type="Proteomes" id="UP001500443">
    <property type="component" value="Unassembled WGS sequence"/>
</dbReference>
<evidence type="ECO:0000313" key="3">
    <source>
        <dbReference type="Proteomes" id="UP001500443"/>
    </source>
</evidence>
<dbReference type="InterPro" id="IPR036291">
    <property type="entry name" value="NAD(P)-bd_dom_sf"/>
</dbReference>
<dbReference type="PANTHER" id="PTHR44147:SF2">
    <property type="entry name" value="DEHYDROGENASE_REDUCTASE SDR FAMILY MEMBER 1"/>
    <property type="match status" value="1"/>
</dbReference>
<dbReference type="PRINTS" id="PR00081">
    <property type="entry name" value="GDHRDH"/>
</dbReference>
<reference evidence="3" key="1">
    <citation type="journal article" date="2019" name="Int. J. Syst. Evol. Microbiol.">
        <title>The Global Catalogue of Microorganisms (GCM) 10K type strain sequencing project: providing services to taxonomists for standard genome sequencing and annotation.</title>
        <authorList>
            <consortium name="The Broad Institute Genomics Platform"/>
            <consortium name="The Broad Institute Genome Sequencing Center for Infectious Disease"/>
            <person name="Wu L."/>
            <person name="Ma J."/>
        </authorList>
    </citation>
    <scope>NUCLEOTIDE SEQUENCE [LARGE SCALE GENOMIC DNA]</scope>
    <source>
        <strain evidence="3">JCM 15481</strain>
    </source>
</reference>
<accession>A0ABP5L5L3</accession>
<dbReference type="Gene3D" id="3.40.50.720">
    <property type="entry name" value="NAD(P)-binding Rossmann-like Domain"/>
    <property type="match status" value="1"/>
</dbReference>
<comment type="caution">
    <text evidence="2">The sequence shown here is derived from an EMBL/GenBank/DDBJ whole genome shotgun (WGS) entry which is preliminary data.</text>
</comment>
<organism evidence="2 3">
    <name type="scientific">Streptomyces synnematoformans</name>
    <dbReference type="NCBI Taxonomy" id="415721"/>
    <lineage>
        <taxon>Bacteria</taxon>
        <taxon>Bacillati</taxon>
        <taxon>Actinomycetota</taxon>
        <taxon>Actinomycetes</taxon>
        <taxon>Kitasatosporales</taxon>
        <taxon>Streptomycetaceae</taxon>
        <taxon>Streptomyces</taxon>
    </lineage>
</organism>
<dbReference type="SUPFAM" id="SSF51735">
    <property type="entry name" value="NAD(P)-binding Rossmann-fold domains"/>
    <property type="match status" value="1"/>
</dbReference>
<gene>
    <name evidence="2" type="ORF">GCM10009802_50350</name>
</gene>
<feature type="region of interest" description="Disordered" evidence="1">
    <location>
        <begin position="1"/>
        <end position="28"/>
    </location>
</feature>